<name>A0AAW9A7U8_9BACL</name>
<sequence>MKQYPRAKVIGVLQSGSRILVEEFTGKHSKGVGAYYRPIGGSIEFGERSTDALLREFEEELQVTVEIKGYMGCMENIFAINEQIGHEIIQVYRVGFIEEKNYSKEKFEVLEGKHMSFANWVKIADFIVGDKILYPDSLINKLKGEKL</sequence>
<dbReference type="EMBL" id="JAUBDJ010000004">
    <property type="protein sequence ID" value="MDW0117099.1"/>
    <property type="molecule type" value="Genomic_DNA"/>
</dbReference>
<accession>A0AAW9A7U8</accession>
<evidence type="ECO:0000313" key="3">
    <source>
        <dbReference type="Proteomes" id="UP001271648"/>
    </source>
</evidence>
<dbReference type="RefSeq" id="WP_283732528.1">
    <property type="nucleotide sequence ID" value="NZ_CP125968.1"/>
</dbReference>
<dbReference type="InterPro" id="IPR015797">
    <property type="entry name" value="NUDIX_hydrolase-like_dom_sf"/>
</dbReference>
<feature type="domain" description="Nudix hydrolase" evidence="1">
    <location>
        <begin position="10"/>
        <end position="126"/>
    </location>
</feature>
<proteinExistence type="predicted"/>
<dbReference type="Proteomes" id="UP001271648">
    <property type="component" value="Unassembled WGS sequence"/>
</dbReference>
<keyword evidence="3" id="KW-1185">Reference proteome</keyword>
<dbReference type="InterPro" id="IPR000086">
    <property type="entry name" value="NUDIX_hydrolase_dom"/>
</dbReference>
<dbReference type="Pfam" id="PF00293">
    <property type="entry name" value="NUDIX"/>
    <property type="match status" value="1"/>
</dbReference>
<comment type="caution">
    <text evidence="2">The sequence shown here is derived from an EMBL/GenBank/DDBJ whole genome shotgun (WGS) entry which is preliminary data.</text>
</comment>
<evidence type="ECO:0000313" key="2">
    <source>
        <dbReference type="EMBL" id="MDW0117099.1"/>
    </source>
</evidence>
<dbReference type="Gene3D" id="3.90.79.10">
    <property type="entry name" value="Nucleoside Triphosphate Pyrophosphohydrolase"/>
    <property type="match status" value="1"/>
</dbReference>
<dbReference type="CDD" id="cd04688">
    <property type="entry name" value="NUDIX_Hydrolase"/>
    <property type="match status" value="1"/>
</dbReference>
<organism evidence="2 3">
    <name type="scientific">Sporosarcina thermotolerans</name>
    <dbReference type="NCBI Taxonomy" id="633404"/>
    <lineage>
        <taxon>Bacteria</taxon>
        <taxon>Bacillati</taxon>
        <taxon>Bacillota</taxon>
        <taxon>Bacilli</taxon>
        <taxon>Bacillales</taxon>
        <taxon>Caryophanaceae</taxon>
        <taxon>Sporosarcina</taxon>
    </lineage>
</organism>
<protein>
    <submittedName>
        <fullName evidence="2">NUDIX domain-containing protein</fullName>
    </submittedName>
</protein>
<reference evidence="2 3" key="1">
    <citation type="submission" date="2023-06" db="EMBL/GenBank/DDBJ databases">
        <title>Sporosarcina sp. nov., isolated from Korean traditional fermented seafood 'Jeotgal'.</title>
        <authorList>
            <person name="Yang A.I."/>
            <person name="Shin N.-R."/>
        </authorList>
    </citation>
    <scope>NUCLEOTIDE SEQUENCE [LARGE SCALE GENOMIC DNA]</scope>
    <source>
        <strain evidence="2 3">KCTC43456</strain>
    </source>
</reference>
<evidence type="ECO:0000259" key="1">
    <source>
        <dbReference type="Pfam" id="PF00293"/>
    </source>
</evidence>
<gene>
    <name evidence="2" type="ORF">QTL97_09140</name>
</gene>
<dbReference type="SUPFAM" id="SSF55811">
    <property type="entry name" value="Nudix"/>
    <property type="match status" value="1"/>
</dbReference>
<dbReference type="AlphaFoldDB" id="A0AAW9A7U8"/>